<feature type="transmembrane region" description="Helical" evidence="6">
    <location>
        <begin position="82"/>
        <end position="102"/>
    </location>
</feature>
<feature type="region of interest" description="Disordered" evidence="7">
    <location>
        <begin position="683"/>
        <end position="703"/>
    </location>
</feature>
<dbReference type="STRING" id="1263082.A0A068SD36"/>
<comment type="subcellular location">
    <subcellularLocation>
        <location evidence="6">Membrane</location>
        <topology evidence="6">Single-pass membrane protein</topology>
    </subcellularLocation>
</comment>
<dbReference type="SUPFAM" id="SSF52151">
    <property type="entry name" value="FabD/lysophospholipase-like"/>
    <property type="match status" value="1"/>
</dbReference>
<dbReference type="PANTHER" id="PTHR14226">
    <property type="entry name" value="NEUROPATHY TARGET ESTERASE/SWISS CHEESE D.MELANOGASTER"/>
    <property type="match status" value="1"/>
</dbReference>
<dbReference type="EMBL" id="CBTN010000074">
    <property type="protein sequence ID" value="CDH59747.1"/>
    <property type="molecule type" value="Genomic_DNA"/>
</dbReference>
<dbReference type="GO" id="GO:0016020">
    <property type="term" value="C:membrane"/>
    <property type="evidence" value="ECO:0007669"/>
    <property type="project" value="UniProtKB-SubCell"/>
</dbReference>
<dbReference type="InterPro" id="IPR002641">
    <property type="entry name" value="PNPLA_dom"/>
</dbReference>
<feature type="region of interest" description="Disordered" evidence="7">
    <location>
        <begin position="40"/>
        <end position="71"/>
    </location>
</feature>
<keyword evidence="4 5" id="KW-0443">Lipid metabolism</keyword>
<keyword evidence="6" id="KW-0812">Transmembrane</keyword>
<dbReference type="Proteomes" id="UP000027586">
    <property type="component" value="Unassembled WGS sequence"/>
</dbReference>
<comment type="similarity">
    <text evidence="1 6">Belongs to the PLPL family.</text>
</comment>
<comment type="caution">
    <text evidence="5">Lacks conserved residue(s) required for the propagation of feature annotation.</text>
</comment>
<protein>
    <recommendedName>
        <fullName evidence="6">Patatin-like phospholipase domain-containing protein</fullName>
        <ecNumber evidence="6">3.1.1.-</ecNumber>
    </recommendedName>
</protein>
<dbReference type="GO" id="GO:0016042">
    <property type="term" value="P:lipid catabolic process"/>
    <property type="evidence" value="ECO:0007669"/>
    <property type="project" value="UniProtKB-UniRule"/>
</dbReference>
<proteinExistence type="inferred from homology"/>
<dbReference type="GO" id="GO:0006641">
    <property type="term" value="P:triglyceride metabolic process"/>
    <property type="evidence" value="ECO:0007669"/>
    <property type="project" value="UniProtKB-ARBA"/>
</dbReference>
<accession>A0A068SD36</accession>
<gene>
    <name evidence="9" type="ORF">LCOR_10553.1</name>
</gene>
<feature type="region of interest" description="Disordered" evidence="7">
    <location>
        <begin position="599"/>
        <end position="626"/>
    </location>
</feature>
<keyword evidence="6" id="KW-1133">Transmembrane helix</keyword>
<evidence type="ECO:0000256" key="3">
    <source>
        <dbReference type="ARBA" id="ARBA00022963"/>
    </source>
</evidence>
<organism evidence="9 10">
    <name type="scientific">Lichtheimia corymbifera JMRC:FSU:9682</name>
    <dbReference type="NCBI Taxonomy" id="1263082"/>
    <lineage>
        <taxon>Eukaryota</taxon>
        <taxon>Fungi</taxon>
        <taxon>Fungi incertae sedis</taxon>
        <taxon>Mucoromycota</taxon>
        <taxon>Mucoromycotina</taxon>
        <taxon>Mucoromycetes</taxon>
        <taxon>Mucorales</taxon>
        <taxon>Lichtheimiaceae</taxon>
        <taxon>Lichtheimia</taxon>
    </lineage>
</organism>
<dbReference type="Pfam" id="PF01734">
    <property type="entry name" value="Patatin"/>
    <property type="match status" value="1"/>
</dbReference>
<dbReference type="CDD" id="cd07232">
    <property type="entry name" value="Pat_PLPL"/>
    <property type="match status" value="1"/>
</dbReference>
<keyword evidence="10" id="KW-1185">Reference proteome</keyword>
<evidence type="ECO:0000256" key="1">
    <source>
        <dbReference type="ARBA" id="ARBA00006104"/>
    </source>
</evidence>
<dbReference type="AlphaFoldDB" id="A0A068SD36"/>
<dbReference type="EC" id="3.1.1.-" evidence="6"/>
<dbReference type="GO" id="GO:0004806">
    <property type="term" value="F:triacylglycerol lipase activity"/>
    <property type="evidence" value="ECO:0007669"/>
    <property type="project" value="InterPro"/>
</dbReference>
<feature type="compositionally biased region" description="Polar residues" evidence="7">
    <location>
        <begin position="46"/>
        <end position="61"/>
    </location>
</feature>
<dbReference type="InterPro" id="IPR050301">
    <property type="entry name" value="NTE"/>
</dbReference>
<evidence type="ECO:0000256" key="7">
    <source>
        <dbReference type="SAM" id="MobiDB-lite"/>
    </source>
</evidence>
<feature type="compositionally biased region" description="Acidic residues" evidence="7">
    <location>
        <begin position="689"/>
        <end position="703"/>
    </location>
</feature>
<evidence type="ECO:0000259" key="8">
    <source>
        <dbReference type="PROSITE" id="PS51635"/>
    </source>
</evidence>
<comment type="caution">
    <text evidence="9">The sequence shown here is derived from an EMBL/GenBank/DDBJ whole genome shotgun (WGS) entry which is preliminary data.</text>
</comment>
<evidence type="ECO:0000256" key="5">
    <source>
        <dbReference type="PROSITE-ProRule" id="PRU01161"/>
    </source>
</evidence>
<name>A0A068SD36_9FUNG</name>
<evidence type="ECO:0000256" key="2">
    <source>
        <dbReference type="ARBA" id="ARBA00022801"/>
    </source>
</evidence>
<sequence length="703" mass="79997">MNGNSFYCESDSPVEVHSQRHDEFSLDFVNQEHIRDLSRALARDPSSGSETGAEHLSTTSGRKMKKEDTGTPRGISYSISRYPLIIGIGAVIIFELILYICLRQLVRAWESLFSWRGKRRQLRANLRAANSYEEWCAAADALDKYMGKDVWKESAPYGYYDYRLIEKVIRHLRSYRENADNSYESAANLKDVLYACLKQNFAGIENTKLYSNSYLGTKRLVEQYVDEVTHAIDVLTKNKHISIDDKRLAFKLYSKNFGRTAFCLSGGAGFGYYHLGVIRELLDQKLLPPIITGTSAGALMGAIVCTRTDDELRQVLVPELAHKIKFCHDSLIKHLTRYATTGAFFDTDQWCRLAVWFSRGSLTFKEAYERTGRIFNVSVVPNDPHSPPKLLNYITAPNCVIWSAVMASAAIPGILNPMVLLQKTPKSNHLIPYDYGHRFKDGSLRTDIPTQTLYHTFGVNYTIVSQVNPHIHVFFYANQGSPGRPVTHRWGKGWRGGFLASAAEQFLKLDLSKWLKVLRDLDLLPRVMNQDWSNLWLQKFDGTVTILPKTGLLDWTHIVANPTEDRLKHAMNVGRARTWPTISMIKNRLRIENAIKEGQKTLRSRRHNTSKTGASNASDDTSSSSNDEIRFLAGRRASMPDGFGLLQEKQWKKEETRRRRFLAQFTDRREVIAGKEIVAQEAEARAYDFDSESENESSDSDTT</sequence>
<evidence type="ECO:0000313" key="9">
    <source>
        <dbReference type="EMBL" id="CDH59747.1"/>
    </source>
</evidence>
<dbReference type="PROSITE" id="PS51635">
    <property type="entry name" value="PNPLA"/>
    <property type="match status" value="1"/>
</dbReference>
<dbReference type="InterPro" id="IPR021771">
    <property type="entry name" value="Triacylglycerol_lipase_N"/>
</dbReference>
<evidence type="ECO:0000256" key="4">
    <source>
        <dbReference type="ARBA" id="ARBA00023098"/>
    </source>
</evidence>
<feature type="active site" description="Nucleophile" evidence="5">
    <location>
        <position position="295"/>
    </location>
</feature>
<dbReference type="Pfam" id="PF11815">
    <property type="entry name" value="DUF3336"/>
    <property type="match status" value="1"/>
</dbReference>
<feature type="domain" description="PNPLA" evidence="8">
    <location>
        <begin position="262"/>
        <end position="454"/>
    </location>
</feature>
<feature type="short sequence motif" description="GXSXG" evidence="5">
    <location>
        <begin position="293"/>
        <end position="297"/>
    </location>
</feature>
<dbReference type="Gene3D" id="3.40.1090.10">
    <property type="entry name" value="Cytosolic phospholipase A2 catalytic domain"/>
    <property type="match status" value="2"/>
</dbReference>
<dbReference type="OrthoDB" id="15478at2759"/>
<evidence type="ECO:0000256" key="6">
    <source>
        <dbReference type="RuleBase" id="RU362055"/>
    </source>
</evidence>
<keyword evidence="2 5" id="KW-0378">Hydrolase</keyword>
<comment type="function">
    <text evidence="6">Lipid hydrolase.</text>
</comment>
<keyword evidence="6" id="KW-0472">Membrane</keyword>
<feature type="active site" description="Proton acceptor" evidence="5">
    <location>
        <position position="441"/>
    </location>
</feature>
<dbReference type="InterPro" id="IPR016035">
    <property type="entry name" value="Acyl_Trfase/lysoPLipase"/>
</dbReference>
<reference evidence="9" key="1">
    <citation type="submission" date="2013-08" db="EMBL/GenBank/DDBJ databases">
        <title>Gene expansion shapes genome architecture in the human pathogen Lichtheimia corymbifera: an evolutionary genomics analysis in the ancient terrestrial Mucorales (Mucoromycotina).</title>
        <authorList>
            <person name="Schwartze V.U."/>
            <person name="Winter S."/>
            <person name="Shelest E."/>
            <person name="Marcet-Houben M."/>
            <person name="Horn F."/>
            <person name="Wehner S."/>
            <person name="Hoffmann K."/>
            <person name="Riege K."/>
            <person name="Sammeth M."/>
            <person name="Nowrousian M."/>
            <person name="Valiante V."/>
            <person name="Linde J."/>
            <person name="Jacobsen I.D."/>
            <person name="Marz M."/>
            <person name="Brakhage A.A."/>
            <person name="Gabaldon T."/>
            <person name="Bocker S."/>
            <person name="Voigt K."/>
        </authorList>
    </citation>
    <scope>NUCLEOTIDE SEQUENCE [LARGE SCALE GENOMIC DNA]</scope>
    <source>
        <strain evidence="9">FSU 9682</strain>
    </source>
</reference>
<dbReference type="VEuPathDB" id="FungiDB:LCOR_10553.1"/>
<evidence type="ECO:0000313" key="10">
    <source>
        <dbReference type="Proteomes" id="UP000027586"/>
    </source>
</evidence>
<dbReference type="PANTHER" id="PTHR14226:SF66">
    <property type="entry name" value="TRIACYLGLYCEROL LIPASE PTL2"/>
    <property type="match status" value="1"/>
</dbReference>
<feature type="compositionally biased region" description="Low complexity" evidence="7">
    <location>
        <begin position="614"/>
        <end position="626"/>
    </location>
</feature>
<keyword evidence="3 5" id="KW-0442">Lipid degradation</keyword>